<dbReference type="STRING" id="299255.SAMN02745129_1676"/>
<accession>A0A1M5RMK0</accession>
<comment type="similarity">
    <text evidence="1">Belongs to the nucleoside-specific channel-forming outer membrane porin (Tsx) (TC 1.B.10) family.</text>
</comment>
<dbReference type="AlphaFoldDB" id="A0A1M5RMK0"/>
<dbReference type="OrthoDB" id="104801at2"/>
<sequence length="245" mass="27809">MHKTGIALAALMMAPAAVAEEWVQWWDASVTGLYGENYEVDPQRQSTVTLEFAGGWKYGDWFVFQDFIWFGGGGDTNYGEISPRFSFSKISGRNVAVGPLTDLSLALTLEQGKDAGESLLYGLGSDWQIPGFRYFQANVYRRDALGGDFNFSDGWQLTGVYRIDWALGQSQVVLDGFFDWVFASDDGRYQENFHFNPQLKYDLGAIVLNKPDRLFVGIEYDYWSDKYGINGADQDTFSWLVKYHF</sequence>
<dbReference type="Pfam" id="PF03502">
    <property type="entry name" value="Channel_Tsx"/>
    <property type="match status" value="1"/>
</dbReference>
<evidence type="ECO:0000256" key="2">
    <source>
        <dbReference type="SAM" id="SignalP"/>
    </source>
</evidence>
<evidence type="ECO:0000256" key="1">
    <source>
        <dbReference type="ARBA" id="ARBA00008728"/>
    </source>
</evidence>
<name>A0A1M5RMK0_9GAMM</name>
<evidence type="ECO:0000313" key="3">
    <source>
        <dbReference type="EMBL" id="SHH27400.1"/>
    </source>
</evidence>
<keyword evidence="2" id="KW-0732">Signal</keyword>
<dbReference type="InterPro" id="IPR018013">
    <property type="entry name" value="Channel_Tsx-like"/>
</dbReference>
<reference evidence="3 4" key="1">
    <citation type="submission" date="2016-11" db="EMBL/GenBank/DDBJ databases">
        <authorList>
            <person name="Jaros S."/>
            <person name="Januszkiewicz K."/>
            <person name="Wedrychowicz H."/>
        </authorList>
    </citation>
    <scope>NUCLEOTIDE SEQUENCE [LARGE SCALE GENOMIC DNA]</scope>
    <source>
        <strain evidence="3 4">DSM 16917</strain>
    </source>
</reference>
<evidence type="ECO:0000313" key="4">
    <source>
        <dbReference type="Proteomes" id="UP000184268"/>
    </source>
</evidence>
<protein>
    <submittedName>
        <fullName evidence="3">Nucleoside-specific outer membrane channel protein Tsx</fullName>
    </submittedName>
</protein>
<dbReference type="SUPFAM" id="SSF111364">
    <property type="entry name" value="Tsx-like channel"/>
    <property type="match status" value="1"/>
</dbReference>
<gene>
    <name evidence="3" type="ORF">SAMN02745129_1676</name>
</gene>
<dbReference type="Gene3D" id="2.40.230.20">
    <property type="entry name" value="Nucleoside-specific channel-forming protein, Tsx-like"/>
    <property type="match status" value="1"/>
</dbReference>
<organism evidence="3 4">
    <name type="scientific">Ferrimonas marina</name>
    <dbReference type="NCBI Taxonomy" id="299255"/>
    <lineage>
        <taxon>Bacteria</taxon>
        <taxon>Pseudomonadati</taxon>
        <taxon>Pseudomonadota</taxon>
        <taxon>Gammaproteobacteria</taxon>
        <taxon>Alteromonadales</taxon>
        <taxon>Ferrimonadaceae</taxon>
        <taxon>Ferrimonas</taxon>
    </lineage>
</organism>
<dbReference type="RefSeq" id="WP_067658908.1">
    <property type="nucleotide sequence ID" value="NZ_FQXG01000002.1"/>
</dbReference>
<keyword evidence="4" id="KW-1185">Reference proteome</keyword>
<feature type="signal peptide" evidence="2">
    <location>
        <begin position="1"/>
        <end position="19"/>
    </location>
</feature>
<dbReference type="EMBL" id="FQXG01000002">
    <property type="protein sequence ID" value="SHH27400.1"/>
    <property type="molecule type" value="Genomic_DNA"/>
</dbReference>
<dbReference type="Proteomes" id="UP000184268">
    <property type="component" value="Unassembled WGS sequence"/>
</dbReference>
<dbReference type="GO" id="GO:0009279">
    <property type="term" value="C:cell outer membrane"/>
    <property type="evidence" value="ECO:0007669"/>
    <property type="project" value="InterPro"/>
</dbReference>
<proteinExistence type="inferred from homology"/>
<dbReference type="InterPro" id="IPR036777">
    <property type="entry name" value="Channel_Tsx-like_sf"/>
</dbReference>
<feature type="chain" id="PRO_5009913499" evidence="2">
    <location>
        <begin position="20"/>
        <end position="245"/>
    </location>
</feature>